<gene>
    <name evidence="8" type="ORF">C7387_2609</name>
</gene>
<dbReference type="InterPro" id="IPR003856">
    <property type="entry name" value="LPS_length_determ_N"/>
</dbReference>
<evidence type="ECO:0000313" key="8">
    <source>
        <dbReference type="EMBL" id="RKR54448.1"/>
    </source>
</evidence>
<evidence type="ECO:0000313" key="9">
    <source>
        <dbReference type="Proteomes" id="UP000267341"/>
    </source>
</evidence>
<proteinExistence type="predicted"/>
<dbReference type="PANTHER" id="PTHR32309:SF13">
    <property type="entry name" value="FERRIC ENTEROBACTIN TRANSPORT PROTEIN FEPE"/>
    <property type="match status" value="1"/>
</dbReference>
<protein>
    <submittedName>
        <fullName evidence="8">LPS O-antigen subunit length determinant protein (WzzB/FepE family)</fullName>
    </submittedName>
</protein>
<keyword evidence="3 6" id="KW-0812">Transmembrane</keyword>
<dbReference type="NCBIfam" id="NF007699">
    <property type="entry name" value="PRK10381.1"/>
    <property type="match status" value="1"/>
</dbReference>
<keyword evidence="2" id="KW-1003">Cell membrane</keyword>
<dbReference type="InterPro" id="IPR050445">
    <property type="entry name" value="Bact_polysacc_biosynth/exp"/>
</dbReference>
<organism evidence="8 9">
    <name type="scientific">Yokenella regensburgei</name>
    <dbReference type="NCBI Taxonomy" id="158877"/>
    <lineage>
        <taxon>Bacteria</taxon>
        <taxon>Pseudomonadati</taxon>
        <taxon>Pseudomonadota</taxon>
        <taxon>Gammaproteobacteria</taxon>
        <taxon>Enterobacterales</taxon>
        <taxon>Enterobacteriaceae</taxon>
        <taxon>Yokenella</taxon>
    </lineage>
</organism>
<dbReference type="Gene3D" id="3.30.1890.10">
    <property type="entry name" value="FepE-like"/>
    <property type="match status" value="1"/>
</dbReference>
<evidence type="ECO:0000256" key="3">
    <source>
        <dbReference type="ARBA" id="ARBA00022692"/>
    </source>
</evidence>
<name>A0ABX9RXG0_9ENTR</name>
<sequence>MSSLEIKPKNNLDLSRFPKHEMHAGEIDLLSLMDMLWCAKKRILAYVLAFALVGLLLSFLLPQKWTSNAIVTPAESTQWSQLHQRLAALQVLGVNIGLDRNEVFNLFLKKFSSQQELEEYITSSPTLMAHFKDTNVDTMELHRAIVAMSEKMKAVNDNAMKKDDSQPYSSWTLSFTGPNPQEAQSILNNYIEFVAAKVVTQSLESIRDTVALKVQTEKDALELERAKLANIQDTRIKRLNYSLQVAKAAGITRPVYSNGQAVKDDPDFSISLGADGIERKLEIEKSITDVSELNAGLRNSEYQLSLLEKVSVKDMTFPVFKYQLSASLPVKKDGPGKGIIIVLAALLGGIFACGSILVGQAMAARRPVLAAVNPESM</sequence>
<evidence type="ECO:0000259" key="7">
    <source>
        <dbReference type="Pfam" id="PF02706"/>
    </source>
</evidence>
<evidence type="ECO:0000256" key="2">
    <source>
        <dbReference type="ARBA" id="ARBA00022475"/>
    </source>
</evidence>
<feature type="transmembrane region" description="Helical" evidence="6">
    <location>
        <begin position="43"/>
        <end position="61"/>
    </location>
</feature>
<keyword evidence="4 6" id="KW-1133">Transmembrane helix</keyword>
<feature type="domain" description="Polysaccharide chain length determinant N-terminal" evidence="7">
    <location>
        <begin position="26"/>
        <end position="122"/>
    </location>
</feature>
<keyword evidence="9" id="KW-1185">Reference proteome</keyword>
<dbReference type="EMBL" id="RBIZ01000004">
    <property type="protein sequence ID" value="RKR54448.1"/>
    <property type="molecule type" value="Genomic_DNA"/>
</dbReference>
<dbReference type="PANTHER" id="PTHR32309">
    <property type="entry name" value="TYROSINE-PROTEIN KINASE"/>
    <property type="match status" value="1"/>
</dbReference>
<evidence type="ECO:0000256" key="6">
    <source>
        <dbReference type="SAM" id="Phobius"/>
    </source>
</evidence>
<evidence type="ECO:0000256" key="5">
    <source>
        <dbReference type="ARBA" id="ARBA00023136"/>
    </source>
</evidence>
<dbReference type="Proteomes" id="UP000267341">
    <property type="component" value="Unassembled WGS sequence"/>
</dbReference>
<dbReference type="GeneID" id="66904610"/>
<dbReference type="Pfam" id="PF02706">
    <property type="entry name" value="Wzz"/>
    <property type="match status" value="1"/>
</dbReference>
<feature type="transmembrane region" description="Helical" evidence="6">
    <location>
        <begin position="338"/>
        <end position="358"/>
    </location>
</feature>
<evidence type="ECO:0000256" key="4">
    <source>
        <dbReference type="ARBA" id="ARBA00022989"/>
    </source>
</evidence>
<comment type="subcellular location">
    <subcellularLocation>
        <location evidence="1">Cell membrane</location>
        <topology evidence="1">Multi-pass membrane protein</topology>
    </subcellularLocation>
</comment>
<comment type="caution">
    <text evidence="8">The sequence shown here is derived from an EMBL/GenBank/DDBJ whole genome shotgun (WGS) entry which is preliminary data.</text>
</comment>
<dbReference type="SUPFAM" id="SSF160355">
    <property type="entry name" value="Bacterial polysaccharide co-polymerase-like"/>
    <property type="match status" value="1"/>
</dbReference>
<dbReference type="RefSeq" id="WP_006818444.1">
    <property type="nucleotide sequence ID" value="NZ_CABKQJ010000015.1"/>
</dbReference>
<evidence type="ECO:0000256" key="1">
    <source>
        <dbReference type="ARBA" id="ARBA00004651"/>
    </source>
</evidence>
<reference evidence="8 9" key="1">
    <citation type="submission" date="2018-10" db="EMBL/GenBank/DDBJ databases">
        <title>Genomic Encyclopedia of Type Strains, Phase IV (KMG-IV): sequencing the most valuable type-strain genomes for metagenomic binning, comparative biology and taxonomic classification.</title>
        <authorList>
            <person name="Goeker M."/>
        </authorList>
    </citation>
    <scope>NUCLEOTIDE SEQUENCE [LARGE SCALE GENOMIC DNA]</scope>
    <source>
        <strain evidence="8 9">DSM 5079</strain>
    </source>
</reference>
<accession>A0ABX9RXG0</accession>
<keyword evidence="5 6" id="KW-0472">Membrane</keyword>